<feature type="region of interest" description="Disordered" evidence="5">
    <location>
        <begin position="47"/>
        <end position="68"/>
    </location>
</feature>
<protein>
    <submittedName>
        <fullName evidence="8">ABC transporter substrate-binding protein</fullName>
    </submittedName>
</protein>
<feature type="domain" description="Solute-binding protein family 5" evidence="7">
    <location>
        <begin position="124"/>
        <end position="494"/>
    </location>
</feature>
<dbReference type="GO" id="GO:1904680">
    <property type="term" value="F:peptide transmembrane transporter activity"/>
    <property type="evidence" value="ECO:0007669"/>
    <property type="project" value="TreeGrafter"/>
</dbReference>
<comment type="similarity">
    <text evidence="2">Belongs to the bacterial solute-binding protein 5 family.</text>
</comment>
<dbReference type="Gene3D" id="3.40.190.10">
    <property type="entry name" value="Periplasmic binding protein-like II"/>
    <property type="match status" value="1"/>
</dbReference>
<dbReference type="GO" id="GO:0030288">
    <property type="term" value="C:outer membrane-bounded periplasmic space"/>
    <property type="evidence" value="ECO:0007669"/>
    <property type="project" value="UniProtKB-ARBA"/>
</dbReference>
<dbReference type="Gene3D" id="3.90.76.10">
    <property type="entry name" value="Dipeptide-binding Protein, Domain 1"/>
    <property type="match status" value="1"/>
</dbReference>
<dbReference type="InterPro" id="IPR006311">
    <property type="entry name" value="TAT_signal"/>
</dbReference>
<dbReference type="InterPro" id="IPR030678">
    <property type="entry name" value="Peptide/Ni-bd"/>
</dbReference>
<evidence type="ECO:0000256" key="2">
    <source>
        <dbReference type="ARBA" id="ARBA00005695"/>
    </source>
</evidence>
<dbReference type="PANTHER" id="PTHR30290">
    <property type="entry name" value="PERIPLASMIC BINDING COMPONENT OF ABC TRANSPORTER"/>
    <property type="match status" value="1"/>
</dbReference>
<comment type="subcellular location">
    <subcellularLocation>
        <location evidence="1">Cell envelope</location>
    </subcellularLocation>
</comment>
<dbReference type="Pfam" id="PF00496">
    <property type="entry name" value="SBP_bac_5"/>
    <property type="match status" value="1"/>
</dbReference>
<dbReference type="Gene3D" id="3.10.105.10">
    <property type="entry name" value="Dipeptide-binding Protein, Domain 3"/>
    <property type="match status" value="1"/>
</dbReference>
<evidence type="ECO:0000256" key="3">
    <source>
        <dbReference type="ARBA" id="ARBA00022448"/>
    </source>
</evidence>
<dbReference type="GO" id="GO:0015833">
    <property type="term" value="P:peptide transport"/>
    <property type="evidence" value="ECO:0007669"/>
    <property type="project" value="TreeGrafter"/>
</dbReference>
<dbReference type="AlphaFoldDB" id="A0AA42B9G0"/>
<evidence type="ECO:0000256" key="4">
    <source>
        <dbReference type="ARBA" id="ARBA00022729"/>
    </source>
</evidence>
<dbReference type="SUPFAM" id="SSF53850">
    <property type="entry name" value="Periplasmic binding protein-like II"/>
    <property type="match status" value="1"/>
</dbReference>
<dbReference type="Proteomes" id="UP001165306">
    <property type="component" value="Unassembled WGS sequence"/>
</dbReference>
<dbReference type="InterPro" id="IPR039424">
    <property type="entry name" value="SBP_5"/>
</dbReference>
<dbReference type="PANTHER" id="PTHR30290:SF10">
    <property type="entry name" value="PERIPLASMIC OLIGOPEPTIDE-BINDING PROTEIN-RELATED"/>
    <property type="match status" value="1"/>
</dbReference>
<evidence type="ECO:0000256" key="5">
    <source>
        <dbReference type="SAM" id="MobiDB-lite"/>
    </source>
</evidence>
<dbReference type="PIRSF" id="PIRSF002741">
    <property type="entry name" value="MppA"/>
    <property type="match status" value="1"/>
</dbReference>
<dbReference type="CDD" id="cd08512">
    <property type="entry name" value="PBP2_NikA_DppA_OppA_like_7"/>
    <property type="match status" value="1"/>
</dbReference>
<evidence type="ECO:0000313" key="8">
    <source>
        <dbReference type="EMBL" id="MCM8748546.1"/>
    </source>
</evidence>
<dbReference type="InterPro" id="IPR000914">
    <property type="entry name" value="SBP_5_dom"/>
</dbReference>
<evidence type="ECO:0000313" key="9">
    <source>
        <dbReference type="Proteomes" id="UP001165306"/>
    </source>
</evidence>
<accession>A0AA42B9G0</accession>
<keyword evidence="9" id="KW-1185">Reference proteome</keyword>
<feature type="chain" id="PRO_5041425762" evidence="6">
    <location>
        <begin position="43"/>
        <end position="580"/>
    </location>
</feature>
<comment type="caution">
    <text evidence="8">The sequence shown here is derived from an EMBL/GenBank/DDBJ whole genome shotgun (WGS) entry which is preliminary data.</text>
</comment>
<feature type="signal peptide" evidence="6">
    <location>
        <begin position="1"/>
        <end position="42"/>
    </location>
</feature>
<sequence>MFPRAESSLTTASALKTRMHRRRLLRLAAMGGGLLATGSLLAACGGAETSPTAAPAGEQPTPTTAPAAQATATAAPATGGTFVIARLTDTVTLDPSRQYELTSPIVVGACYERLVTIEPPDIKTVVPQLAREWEISEDVTTYTFMLRDDVTFASGNRLTASDVIFSFNRLRELKDNPSWMAEVISSMDAADDHTLTITLSEPNAAFLAMLVSPNFSVLDSQVVKEHGGTDQPGADQSDTATEWLNQNSAGSGPFILRSWVPETEIVMERNPDYWGDPPALERVIIRHVADPTTQRQLLESGDIDAAHNLDADIIAELEQAGTVNIVRGDTLDTEYFAMHTGQDVGKELADRRVRQALAYAIDYDGIIEQILRGAAVRPPSVIPAGLVGVAEAEQYKYVQDVERAKALLAEAGLADGFDLTLTYNSGGTEVGGVSSEVLASKIADDLSQIGVRVTLDPRAPDVRLADYRAGKLQCTISGWTPDFLDSHGWAIPFGVPGEAAARRVAYENQEVAELFQQAVRVADPAERARLYAEGQRLLNEDAPFICLYQPKAQVAVAKSVEGYVFNPVTQVDVAQLRKTS</sequence>
<evidence type="ECO:0000256" key="6">
    <source>
        <dbReference type="SAM" id="SignalP"/>
    </source>
</evidence>
<gene>
    <name evidence="8" type="ORF">NET02_05260</name>
</gene>
<name>A0AA42B9G0_9BACT</name>
<reference evidence="8" key="1">
    <citation type="submission" date="2022-06" db="EMBL/GenBank/DDBJ databases">
        <title>CFH 74404 Thermomicrobiaceae sp.</title>
        <authorList>
            <person name="Ming H."/>
            <person name="Li W.-J."/>
            <person name="Zhao Z."/>
        </authorList>
    </citation>
    <scope>NUCLEOTIDE SEQUENCE</scope>
    <source>
        <strain evidence="8">CFH 74404</strain>
    </source>
</reference>
<evidence type="ECO:0000256" key="1">
    <source>
        <dbReference type="ARBA" id="ARBA00004196"/>
    </source>
</evidence>
<keyword evidence="3" id="KW-0813">Transport</keyword>
<dbReference type="PROSITE" id="PS51318">
    <property type="entry name" value="TAT"/>
    <property type="match status" value="1"/>
</dbReference>
<keyword evidence="4 6" id="KW-0732">Signal</keyword>
<dbReference type="EMBL" id="JAMSLR010000003">
    <property type="protein sequence ID" value="MCM8748546.1"/>
    <property type="molecule type" value="Genomic_DNA"/>
</dbReference>
<evidence type="ECO:0000259" key="7">
    <source>
        <dbReference type="Pfam" id="PF00496"/>
    </source>
</evidence>
<dbReference type="GO" id="GO:0043190">
    <property type="term" value="C:ATP-binding cassette (ABC) transporter complex"/>
    <property type="evidence" value="ECO:0007669"/>
    <property type="project" value="InterPro"/>
</dbReference>
<dbReference type="RefSeq" id="WP_284056328.1">
    <property type="nucleotide sequence ID" value="NZ_JAMSLR010000003.1"/>
</dbReference>
<proteinExistence type="inferred from homology"/>
<organism evidence="8 9">
    <name type="scientific">Thermalbibacter longus</name>
    <dbReference type="NCBI Taxonomy" id="2951981"/>
    <lineage>
        <taxon>Bacteria</taxon>
        <taxon>Pseudomonadati</taxon>
        <taxon>Thermomicrobiota</taxon>
        <taxon>Thermomicrobia</taxon>
        <taxon>Thermomicrobiales</taxon>
        <taxon>Thermomicrobiaceae</taxon>
        <taxon>Thermalbibacter</taxon>
    </lineage>
</organism>